<proteinExistence type="predicted"/>
<keyword evidence="2" id="KW-1185">Reference proteome</keyword>
<sequence>MEPPNLAWLQLPDIVRNLPHPLPDQITCAPQAFGSQQNLDALLSNSDVLRSVQEALRATSTQWILPRLAAASPRPAVDETLGLVA</sequence>
<evidence type="ECO:0000313" key="1">
    <source>
        <dbReference type="EMBL" id="GFH14388.1"/>
    </source>
</evidence>
<dbReference type="Proteomes" id="UP000485058">
    <property type="component" value="Unassembled WGS sequence"/>
</dbReference>
<name>A0A699Z4V3_HAELA</name>
<reference evidence="1 2" key="1">
    <citation type="submission" date="2020-02" db="EMBL/GenBank/DDBJ databases">
        <title>Draft genome sequence of Haematococcus lacustris strain NIES-144.</title>
        <authorList>
            <person name="Morimoto D."/>
            <person name="Nakagawa S."/>
            <person name="Yoshida T."/>
            <person name="Sawayama S."/>
        </authorList>
    </citation>
    <scope>NUCLEOTIDE SEQUENCE [LARGE SCALE GENOMIC DNA]</scope>
    <source>
        <strain evidence="1 2">NIES-144</strain>
    </source>
</reference>
<comment type="caution">
    <text evidence="1">The sequence shown here is derived from an EMBL/GenBank/DDBJ whole genome shotgun (WGS) entry which is preliminary data.</text>
</comment>
<dbReference type="AlphaFoldDB" id="A0A699Z4V3"/>
<accession>A0A699Z4V3</accession>
<feature type="non-terminal residue" evidence="1">
    <location>
        <position position="85"/>
    </location>
</feature>
<gene>
    <name evidence="1" type="ORF">HaLaN_10432</name>
</gene>
<organism evidence="1 2">
    <name type="scientific">Haematococcus lacustris</name>
    <name type="common">Green alga</name>
    <name type="synonym">Haematococcus pluvialis</name>
    <dbReference type="NCBI Taxonomy" id="44745"/>
    <lineage>
        <taxon>Eukaryota</taxon>
        <taxon>Viridiplantae</taxon>
        <taxon>Chlorophyta</taxon>
        <taxon>core chlorophytes</taxon>
        <taxon>Chlorophyceae</taxon>
        <taxon>CS clade</taxon>
        <taxon>Chlamydomonadales</taxon>
        <taxon>Haematococcaceae</taxon>
        <taxon>Haematococcus</taxon>
    </lineage>
</organism>
<protein>
    <submittedName>
        <fullName evidence="1">Uncharacterized protein</fullName>
    </submittedName>
</protein>
<dbReference type="EMBL" id="BLLF01000720">
    <property type="protein sequence ID" value="GFH14388.1"/>
    <property type="molecule type" value="Genomic_DNA"/>
</dbReference>
<evidence type="ECO:0000313" key="2">
    <source>
        <dbReference type="Proteomes" id="UP000485058"/>
    </source>
</evidence>